<keyword evidence="3" id="KW-1185">Reference proteome</keyword>
<comment type="caution">
    <text evidence="2">The sequence shown here is derived from an EMBL/GenBank/DDBJ whole genome shotgun (WGS) entry which is preliminary data.</text>
</comment>
<evidence type="ECO:0000259" key="1">
    <source>
        <dbReference type="Pfam" id="PF14529"/>
    </source>
</evidence>
<dbReference type="InterPro" id="IPR036691">
    <property type="entry name" value="Endo/exonu/phosph_ase_sf"/>
</dbReference>
<dbReference type="SUPFAM" id="SSF56219">
    <property type="entry name" value="DNase I-like"/>
    <property type="match status" value="1"/>
</dbReference>
<evidence type="ECO:0000313" key="2">
    <source>
        <dbReference type="EMBL" id="GIX71193.1"/>
    </source>
</evidence>
<protein>
    <recommendedName>
        <fullName evidence="1">Endonuclease/exonuclease/phosphatase domain-containing protein</fullName>
    </recommendedName>
</protein>
<organism evidence="2 3">
    <name type="scientific">Caerostris extrusa</name>
    <name type="common">Bark spider</name>
    <name type="synonym">Caerostris bankana</name>
    <dbReference type="NCBI Taxonomy" id="172846"/>
    <lineage>
        <taxon>Eukaryota</taxon>
        <taxon>Metazoa</taxon>
        <taxon>Ecdysozoa</taxon>
        <taxon>Arthropoda</taxon>
        <taxon>Chelicerata</taxon>
        <taxon>Arachnida</taxon>
        <taxon>Araneae</taxon>
        <taxon>Araneomorphae</taxon>
        <taxon>Entelegynae</taxon>
        <taxon>Araneoidea</taxon>
        <taxon>Araneidae</taxon>
        <taxon>Caerostris</taxon>
    </lineage>
</organism>
<name>A0AAV4MH14_CAEEX</name>
<reference evidence="2 3" key="1">
    <citation type="submission" date="2021-06" db="EMBL/GenBank/DDBJ databases">
        <title>Caerostris extrusa draft genome.</title>
        <authorList>
            <person name="Kono N."/>
            <person name="Arakawa K."/>
        </authorList>
    </citation>
    <scope>NUCLEOTIDE SEQUENCE [LARGE SCALE GENOMIC DNA]</scope>
</reference>
<dbReference type="Proteomes" id="UP001054945">
    <property type="component" value="Unassembled WGS sequence"/>
</dbReference>
<feature type="domain" description="Endonuclease/exonuclease/phosphatase" evidence="1">
    <location>
        <begin position="43"/>
        <end position="98"/>
    </location>
</feature>
<dbReference type="Pfam" id="PF14529">
    <property type="entry name" value="Exo_endo_phos_2"/>
    <property type="match status" value="1"/>
</dbReference>
<dbReference type="Gene3D" id="3.60.10.10">
    <property type="entry name" value="Endonuclease/exonuclease/phosphatase"/>
    <property type="match status" value="1"/>
</dbReference>
<dbReference type="EMBL" id="BPLR01019732">
    <property type="protein sequence ID" value="GIX71193.1"/>
    <property type="molecule type" value="Genomic_DNA"/>
</dbReference>
<gene>
    <name evidence="2" type="ORF">CEXT_318841</name>
</gene>
<dbReference type="GO" id="GO:0003824">
    <property type="term" value="F:catalytic activity"/>
    <property type="evidence" value="ECO:0007669"/>
    <property type="project" value="InterPro"/>
</dbReference>
<dbReference type="AlphaFoldDB" id="A0AAV4MH14"/>
<sequence length="106" mass="12034">MTPTADCGPRAALVIRSTLETQAILVTMDIVIVHMITQNLGCLLVSTYCPPKGNIMTNLVVVLQSYLEKYNFKTFIFGDFNAKSRVWGKRYIDARGNYWHSAMLWT</sequence>
<accession>A0AAV4MH14</accession>
<proteinExistence type="predicted"/>
<dbReference type="InterPro" id="IPR005135">
    <property type="entry name" value="Endo/exonuclease/phosphatase"/>
</dbReference>
<evidence type="ECO:0000313" key="3">
    <source>
        <dbReference type="Proteomes" id="UP001054945"/>
    </source>
</evidence>